<evidence type="ECO:0000256" key="1">
    <source>
        <dbReference type="SAM" id="Phobius"/>
    </source>
</evidence>
<keyword evidence="1" id="KW-1133">Transmembrane helix</keyword>
<feature type="transmembrane region" description="Helical" evidence="1">
    <location>
        <begin position="35"/>
        <end position="53"/>
    </location>
</feature>
<sequence length="184" mass="18763">MSSFLFGFALVLLVSLGARDQVLVARLAGRTGPGILVAGAIAAVVSAVIMAWAGDRIAAILPPAAALMLVAFALVAAAIELAWPAKQADPKEPTHSIFAAFIVLLARQIGDAGRFLIFALAAWTGLPVLTAMGGALGGVAALTLGWLLGDRLQASLPLRPIRIVLAVIVFGAAIVIGLSIRGII</sequence>
<gene>
    <name evidence="2" type="ORF">GRI94_00890</name>
    <name evidence="3" type="ORF">GRI94_14980</name>
</gene>
<keyword evidence="1" id="KW-0472">Membrane</keyword>
<feature type="transmembrane region" description="Helical" evidence="1">
    <location>
        <begin position="161"/>
        <end position="180"/>
    </location>
</feature>
<evidence type="ECO:0000313" key="2">
    <source>
        <dbReference type="EMBL" id="MXP30373.1"/>
    </source>
</evidence>
<dbReference type="RefSeq" id="WP_160777929.1">
    <property type="nucleotide sequence ID" value="NZ_BAAAZF010000001.1"/>
</dbReference>
<accession>A0A845AMJ1</accession>
<keyword evidence="4" id="KW-1185">Reference proteome</keyword>
<dbReference type="OrthoDB" id="7502135at2"/>
<evidence type="ECO:0000313" key="3">
    <source>
        <dbReference type="EMBL" id="MXP33133.1"/>
    </source>
</evidence>
<name>A0A845AMJ1_9SPHN</name>
<proteinExistence type="predicted"/>
<comment type="caution">
    <text evidence="2">The sequence shown here is derived from an EMBL/GenBank/DDBJ whole genome shotgun (WGS) entry which is preliminary data.</text>
</comment>
<evidence type="ECO:0008006" key="5">
    <source>
        <dbReference type="Google" id="ProtNLM"/>
    </source>
</evidence>
<feature type="transmembrane region" description="Helical" evidence="1">
    <location>
        <begin position="128"/>
        <end position="149"/>
    </location>
</feature>
<dbReference type="Proteomes" id="UP000446786">
    <property type="component" value="Unassembled WGS sequence"/>
</dbReference>
<feature type="transmembrane region" description="Helical" evidence="1">
    <location>
        <begin position="65"/>
        <end position="85"/>
    </location>
</feature>
<organism evidence="2 4">
    <name type="scientific">Parerythrobacter jejuensis</name>
    <dbReference type="NCBI Taxonomy" id="795812"/>
    <lineage>
        <taxon>Bacteria</taxon>
        <taxon>Pseudomonadati</taxon>
        <taxon>Pseudomonadota</taxon>
        <taxon>Alphaproteobacteria</taxon>
        <taxon>Sphingomonadales</taxon>
        <taxon>Erythrobacteraceae</taxon>
        <taxon>Parerythrobacter</taxon>
    </lineage>
</organism>
<dbReference type="AlphaFoldDB" id="A0A845AMJ1"/>
<keyword evidence="1" id="KW-0812">Transmembrane</keyword>
<dbReference type="EMBL" id="WTYE01000001">
    <property type="protein sequence ID" value="MXP33133.1"/>
    <property type="molecule type" value="Genomic_DNA"/>
</dbReference>
<evidence type="ECO:0000313" key="4">
    <source>
        <dbReference type="Proteomes" id="UP000446786"/>
    </source>
</evidence>
<reference evidence="2 4" key="1">
    <citation type="submission" date="2019-12" db="EMBL/GenBank/DDBJ databases">
        <title>Genomic-based taxomic classification of the family Erythrobacteraceae.</title>
        <authorList>
            <person name="Xu L."/>
        </authorList>
    </citation>
    <scope>NUCLEOTIDE SEQUENCE [LARGE SCALE GENOMIC DNA]</scope>
    <source>
        <strain evidence="2 4">JCM 16677</strain>
    </source>
</reference>
<dbReference type="EMBL" id="WTYE01000001">
    <property type="protein sequence ID" value="MXP30373.1"/>
    <property type="molecule type" value="Genomic_DNA"/>
</dbReference>
<protein>
    <recommendedName>
        <fullName evidence="5">GDT1 family protein</fullName>
    </recommendedName>
</protein>